<comment type="caution">
    <text evidence="1">The sequence shown here is derived from an EMBL/GenBank/DDBJ whole genome shotgun (WGS) entry which is preliminary data.</text>
</comment>
<protein>
    <submittedName>
        <fullName evidence="1">Clan AA aspartic protease</fullName>
    </submittedName>
</protein>
<dbReference type="GO" id="GO:0008233">
    <property type="term" value="F:peptidase activity"/>
    <property type="evidence" value="ECO:0007669"/>
    <property type="project" value="UniProtKB-KW"/>
</dbReference>
<keyword evidence="2" id="KW-1185">Reference proteome</keyword>
<dbReference type="RefSeq" id="WP_169527774.1">
    <property type="nucleotide sequence ID" value="NZ_JAAMPU010000106.1"/>
</dbReference>
<dbReference type="Pfam" id="PF13650">
    <property type="entry name" value="Asp_protease_2"/>
    <property type="match status" value="1"/>
</dbReference>
<reference evidence="1" key="1">
    <citation type="submission" date="2020-02" db="EMBL/GenBank/DDBJ databases">
        <title>Flavobacterium sp. genome.</title>
        <authorList>
            <person name="Jung H.S."/>
            <person name="Baek J.H."/>
            <person name="Jeon C.O."/>
        </authorList>
    </citation>
    <scope>NUCLEOTIDE SEQUENCE</scope>
    <source>
        <strain evidence="1">SE-s28</strain>
    </source>
</reference>
<organism evidence="1 2">
    <name type="scientific">Flavobacterium silvaticum</name>
    <dbReference type="NCBI Taxonomy" id="1852020"/>
    <lineage>
        <taxon>Bacteria</taxon>
        <taxon>Pseudomonadati</taxon>
        <taxon>Bacteroidota</taxon>
        <taxon>Flavobacteriia</taxon>
        <taxon>Flavobacteriales</taxon>
        <taxon>Flavobacteriaceae</taxon>
        <taxon>Flavobacterium</taxon>
    </lineage>
</organism>
<dbReference type="SUPFAM" id="SSF50630">
    <property type="entry name" value="Acid proteases"/>
    <property type="match status" value="1"/>
</dbReference>
<dbReference type="Gene3D" id="2.40.70.10">
    <property type="entry name" value="Acid Proteases"/>
    <property type="match status" value="1"/>
</dbReference>
<dbReference type="InterPro" id="IPR021109">
    <property type="entry name" value="Peptidase_aspartic_dom_sf"/>
</dbReference>
<name>A0A972G1E4_9FLAO</name>
<dbReference type="GO" id="GO:0006508">
    <property type="term" value="P:proteolysis"/>
    <property type="evidence" value="ECO:0007669"/>
    <property type="project" value="UniProtKB-KW"/>
</dbReference>
<keyword evidence="1" id="KW-0378">Hydrolase</keyword>
<dbReference type="CDD" id="cd05483">
    <property type="entry name" value="retropepsin_like_bacteria"/>
    <property type="match status" value="1"/>
</dbReference>
<evidence type="ECO:0000313" key="1">
    <source>
        <dbReference type="EMBL" id="NMH28671.1"/>
    </source>
</evidence>
<proteinExistence type="predicted"/>
<gene>
    <name evidence="1" type="ORF">G6047_11570</name>
</gene>
<accession>A0A972G1E4</accession>
<sequence>MKNEPQLILNTKSYQKTRFRITKTSHLLISATINGSKGDFILDTGASNSCVGFDQAEYFGLKTKDSKTKAAGAGAIDMLTMVSGKNVLKIGRWKNPDFNLVVFDLSHVNAALEQHKVKKVRGIIGADVLINGNAIIDYATKTLYLNYLK</sequence>
<evidence type="ECO:0000313" key="2">
    <source>
        <dbReference type="Proteomes" id="UP000712080"/>
    </source>
</evidence>
<dbReference type="InterPro" id="IPR034122">
    <property type="entry name" value="Retropepsin-like_bacterial"/>
</dbReference>
<dbReference type="Proteomes" id="UP000712080">
    <property type="component" value="Unassembled WGS sequence"/>
</dbReference>
<dbReference type="AlphaFoldDB" id="A0A972G1E4"/>
<dbReference type="EMBL" id="JAAMPU010000106">
    <property type="protein sequence ID" value="NMH28671.1"/>
    <property type="molecule type" value="Genomic_DNA"/>
</dbReference>
<keyword evidence="1" id="KW-0645">Protease</keyword>